<dbReference type="SMART" id="SM00353">
    <property type="entry name" value="HLH"/>
    <property type="match status" value="1"/>
</dbReference>
<comment type="caution">
    <text evidence="11">The sequence shown here is derived from an EMBL/GenBank/DDBJ whole genome shotgun (WGS) entry which is preliminary data.</text>
</comment>
<feature type="domain" description="BHLH" evidence="10">
    <location>
        <begin position="464"/>
        <end position="514"/>
    </location>
</feature>
<keyword evidence="5" id="KW-0805">Transcription regulation</keyword>
<evidence type="ECO:0000313" key="12">
    <source>
        <dbReference type="Proteomes" id="UP000700334"/>
    </source>
</evidence>
<feature type="region of interest" description="Disordered" evidence="9">
    <location>
        <begin position="437"/>
        <end position="473"/>
    </location>
</feature>
<dbReference type="AlphaFoldDB" id="A0A8J6A6W6"/>
<dbReference type="GO" id="GO:0000981">
    <property type="term" value="F:DNA-binding transcription factor activity, RNA polymerase II-specific"/>
    <property type="evidence" value="ECO:0007669"/>
    <property type="project" value="TreeGrafter"/>
</dbReference>
<keyword evidence="4" id="KW-0744">Spermatogenesis</keyword>
<dbReference type="GO" id="GO:0030154">
    <property type="term" value="P:cell differentiation"/>
    <property type="evidence" value="ECO:0007669"/>
    <property type="project" value="UniProtKB-KW"/>
</dbReference>
<proteinExistence type="predicted"/>
<keyword evidence="8" id="KW-0539">Nucleus</keyword>
<dbReference type="SUPFAM" id="SSF47459">
    <property type="entry name" value="HLH, helix-loop-helix DNA-binding domain"/>
    <property type="match status" value="1"/>
</dbReference>
<keyword evidence="12" id="KW-1185">Reference proteome</keyword>
<feature type="region of interest" description="Disordered" evidence="9">
    <location>
        <begin position="1"/>
        <end position="81"/>
    </location>
</feature>
<dbReference type="InterPro" id="IPR011598">
    <property type="entry name" value="bHLH_dom"/>
</dbReference>
<evidence type="ECO:0000313" key="11">
    <source>
        <dbReference type="EMBL" id="KAG8513297.1"/>
    </source>
</evidence>
<keyword evidence="6" id="KW-0238">DNA-binding</keyword>
<feature type="compositionally biased region" description="Low complexity" evidence="9">
    <location>
        <begin position="26"/>
        <end position="38"/>
    </location>
</feature>
<evidence type="ECO:0000259" key="10">
    <source>
        <dbReference type="PROSITE" id="PS50888"/>
    </source>
</evidence>
<feature type="compositionally biased region" description="Basic residues" evidence="9">
    <location>
        <begin position="40"/>
        <end position="54"/>
    </location>
</feature>
<evidence type="ECO:0000256" key="4">
    <source>
        <dbReference type="ARBA" id="ARBA00022871"/>
    </source>
</evidence>
<dbReference type="CDD" id="cd18909">
    <property type="entry name" value="bHLH_TCFL5"/>
    <property type="match status" value="1"/>
</dbReference>
<dbReference type="Gene3D" id="4.10.280.10">
    <property type="entry name" value="Helix-loop-helix DNA-binding domain"/>
    <property type="match status" value="1"/>
</dbReference>
<dbReference type="PANTHER" id="PTHR15402">
    <property type="entry name" value="TRANSCRIPTION FACTOR-LIKE 5 PROTEIN"/>
    <property type="match status" value="1"/>
</dbReference>
<accession>A0A8J6A6W6</accession>
<comment type="subcellular location">
    <subcellularLocation>
        <location evidence="1">Nucleus</location>
    </subcellularLocation>
</comment>
<evidence type="ECO:0000256" key="7">
    <source>
        <dbReference type="ARBA" id="ARBA00023163"/>
    </source>
</evidence>
<dbReference type="EMBL" id="JAGFMF010011769">
    <property type="protein sequence ID" value="KAG8513297.1"/>
    <property type="molecule type" value="Genomic_DNA"/>
</dbReference>
<gene>
    <name evidence="11" type="ORF">J0S82_018624</name>
</gene>
<organism evidence="11 12">
    <name type="scientific">Galemys pyrenaicus</name>
    <name type="common">Iberian desman</name>
    <name type="synonym">Pyrenean desman</name>
    <dbReference type="NCBI Taxonomy" id="202257"/>
    <lineage>
        <taxon>Eukaryota</taxon>
        <taxon>Metazoa</taxon>
        <taxon>Chordata</taxon>
        <taxon>Craniata</taxon>
        <taxon>Vertebrata</taxon>
        <taxon>Euteleostomi</taxon>
        <taxon>Mammalia</taxon>
        <taxon>Eutheria</taxon>
        <taxon>Laurasiatheria</taxon>
        <taxon>Eulipotyphla</taxon>
        <taxon>Talpidae</taxon>
        <taxon>Galemys</taxon>
    </lineage>
</organism>
<keyword evidence="7" id="KW-0804">Transcription</keyword>
<keyword evidence="2" id="KW-0217">Developmental protein</keyword>
<dbReference type="GO" id="GO:0000978">
    <property type="term" value="F:RNA polymerase II cis-regulatory region sequence-specific DNA binding"/>
    <property type="evidence" value="ECO:0007669"/>
    <property type="project" value="TreeGrafter"/>
</dbReference>
<evidence type="ECO:0000256" key="5">
    <source>
        <dbReference type="ARBA" id="ARBA00023015"/>
    </source>
</evidence>
<dbReference type="PROSITE" id="PS50888">
    <property type="entry name" value="BHLH"/>
    <property type="match status" value="1"/>
</dbReference>
<evidence type="ECO:0000256" key="8">
    <source>
        <dbReference type="ARBA" id="ARBA00023242"/>
    </source>
</evidence>
<feature type="region of interest" description="Disordered" evidence="9">
    <location>
        <begin position="203"/>
        <end position="241"/>
    </location>
</feature>
<dbReference type="GO" id="GO:0046983">
    <property type="term" value="F:protein dimerization activity"/>
    <property type="evidence" value="ECO:0007669"/>
    <property type="project" value="InterPro"/>
</dbReference>
<reference evidence="11" key="1">
    <citation type="journal article" date="2021" name="Evol. Appl.">
        <title>The genome of the Pyrenean desman and the effects of bottlenecks and inbreeding on the genomic landscape of an endangered species.</title>
        <authorList>
            <person name="Escoda L."/>
            <person name="Castresana J."/>
        </authorList>
    </citation>
    <scope>NUCLEOTIDE SEQUENCE</scope>
    <source>
        <strain evidence="11">IBE-C5619</strain>
    </source>
</reference>
<protein>
    <submittedName>
        <fullName evidence="11">Transcription factor-like 5 protein</fullName>
    </submittedName>
</protein>
<evidence type="ECO:0000256" key="9">
    <source>
        <dbReference type="SAM" id="MobiDB-lite"/>
    </source>
</evidence>
<feature type="compositionally biased region" description="Low complexity" evidence="9">
    <location>
        <begin position="225"/>
        <end position="236"/>
    </location>
</feature>
<feature type="compositionally biased region" description="Low complexity" evidence="9">
    <location>
        <begin position="62"/>
        <end position="81"/>
    </location>
</feature>
<feature type="compositionally biased region" description="Low complexity" evidence="9">
    <location>
        <begin position="203"/>
        <end position="216"/>
    </location>
</feature>
<dbReference type="Pfam" id="PF00010">
    <property type="entry name" value="HLH"/>
    <property type="match status" value="1"/>
</dbReference>
<sequence length="590" mass="62310">GRGYRCGAGRRLRAARPSGFPPPTSPAVAAPVLLGPLARRPPRPRPRARRRAPRRWAGMSGPGPREAPQAGGPAGPEGADAALGEAGLSFTTTDLSLVEMTEIEYTQLQHILYSHMEAAADGELETRLNSAFLAAAAPGAAAGGFAGPGGAAAGAAAPVYPVLCPPALADGGFAGANPCLGHIDFQELRMMLLSEAGAPAAAAAAEKTPAADAGPARPKPDGANKENAAAAAPEGAPEARAKSAVRVRLEDRFNSIPAEPAAAARSAEPPEPGVALNNLVTLIRHPSELMNVPLHQQQNKCTTLVKNKTAAATAALQFTYPLFTASACSAGGSSSLPQAQSSGNSCSILEAAKHQDVGLPRAFSFCYQQEIESTKQTLGGRNKALPEQVWIKVGEEALCKQAINKRNRSRIRQLDTNVERRALGEIQNVGEGAPAAQGAWQAVEASQSSLGEQSQSGPQGGRSQRRERHNRMERDRRRRIRICCDELNLLVPFCNAETDKATTLQWTTAFLKYIQERHGDSLKKVGARRRSHPGAWRRGLAECCATLPGGEFESVFCGKTGRRLKLTRPDSLVTCPTQESLQSGPAVDME</sequence>
<feature type="compositionally biased region" description="Low complexity" evidence="9">
    <location>
        <begin position="446"/>
        <end position="457"/>
    </location>
</feature>
<keyword evidence="3" id="KW-0221">Differentiation</keyword>
<dbReference type="OrthoDB" id="9946078at2759"/>
<evidence type="ECO:0000256" key="3">
    <source>
        <dbReference type="ARBA" id="ARBA00022782"/>
    </source>
</evidence>
<evidence type="ECO:0000256" key="6">
    <source>
        <dbReference type="ARBA" id="ARBA00023125"/>
    </source>
</evidence>
<dbReference type="Proteomes" id="UP000700334">
    <property type="component" value="Unassembled WGS sequence"/>
</dbReference>
<dbReference type="InterPro" id="IPR039583">
    <property type="entry name" value="TCFL5/SOLH1/2"/>
</dbReference>
<dbReference type="FunFam" id="4.10.280.10:FF:000057">
    <property type="entry name" value="transcription factor-like 5 protein-like"/>
    <property type="match status" value="1"/>
</dbReference>
<dbReference type="GO" id="GO:0005634">
    <property type="term" value="C:nucleus"/>
    <property type="evidence" value="ECO:0007669"/>
    <property type="project" value="UniProtKB-SubCell"/>
</dbReference>
<name>A0A8J6A6W6_GALPY</name>
<dbReference type="GO" id="GO:0007283">
    <property type="term" value="P:spermatogenesis"/>
    <property type="evidence" value="ECO:0007669"/>
    <property type="project" value="UniProtKB-KW"/>
</dbReference>
<dbReference type="InterPro" id="IPR036638">
    <property type="entry name" value="HLH_DNA-bd_sf"/>
</dbReference>
<feature type="non-terminal residue" evidence="11">
    <location>
        <position position="1"/>
    </location>
</feature>
<evidence type="ECO:0000256" key="2">
    <source>
        <dbReference type="ARBA" id="ARBA00022473"/>
    </source>
</evidence>
<dbReference type="PANTHER" id="PTHR15402:SF3">
    <property type="entry name" value="TRANSCRIPTION FACTOR-LIKE 5 PROTEIN"/>
    <property type="match status" value="1"/>
</dbReference>
<evidence type="ECO:0000256" key="1">
    <source>
        <dbReference type="ARBA" id="ARBA00004123"/>
    </source>
</evidence>